<dbReference type="InterPro" id="IPR013106">
    <property type="entry name" value="Ig_V-set"/>
</dbReference>
<dbReference type="GeneID" id="127374300"/>
<evidence type="ECO:0000256" key="1">
    <source>
        <dbReference type="ARBA" id="ARBA00004236"/>
    </source>
</evidence>
<dbReference type="GO" id="GO:0002376">
    <property type="term" value="P:immune system process"/>
    <property type="evidence" value="ECO:0007669"/>
    <property type="project" value="UniProtKB-KW"/>
</dbReference>
<evidence type="ECO:0000259" key="11">
    <source>
        <dbReference type="PROSITE" id="PS50835"/>
    </source>
</evidence>
<dbReference type="OrthoDB" id="8947657at2759"/>
<keyword evidence="3 10" id="KW-0732">Signal</keyword>
<dbReference type="RefSeq" id="XP_051275426.1">
    <property type="nucleotide sequence ID" value="XM_051419466.1"/>
</dbReference>
<gene>
    <name evidence="12" type="primary">LOC127374300</name>
</gene>
<evidence type="ECO:0000256" key="9">
    <source>
        <dbReference type="SAM" id="Phobius"/>
    </source>
</evidence>
<keyword evidence="5 9" id="KW-0472">Membrane</keyword>
<name>A0A8C4H6F3_DICLA</name>
<dbReference type="Gene3D" id="2.60.40.10">
    <property type="entry name" value="Immunoglobulins"/>
    <property type="match status" value="2"/>
</dbReference>
<organism evidence="12 13">
    <name type="scientific">Dicentrarchus labrax</name>
    <name type="common">European seabass</name>
    <name type="synonym">Morone labrax</name>
    <dbReference type="NCBI Taxonomy" id="13489"/>
    <lineage>
        <taxon>Eukaryota</taxon>
        <taxon>Metazoa</taxon>
        <taxon>Chordata</taxon>
        <taxon>Craniata</taxon>
        <taxon>Vertebrata</taxon>
        <taxon>Euteleostomi</taxon>
        <taxon>Actinopterygii</taxon>
        <taxon>Neopterygii</taxon>
        <taxon>Teleostei</taxon>
        <taxon>Neoteleostei</taxon>
        <taxon>Acanthomorphata</taxon>
        <taxon>Eupercaria</taxon>
        <taxon>Moronidae</taxon>
        <taxon>Dicentrarchus</taxon>
    </lineage>
</organism>
<accession>A0A8C4H6F3</accession>
<evidence type="ECO:0000256" key="7">
    <source>
        <dbReference type="ARBA" id="ARBA00023180"/>
    </source>
</evidence>
<dbReference type="InterPro" id="IPR007110">
    <property type="entry name" value="Ig-like_dom"/>
</dbReference>
<dbReference type="PROSITE" id="PS50835">
    <property type="entry name" value="IG_LIKE"/>
    <property type="match status" value="2"/>
</dbReference>
<dbReference type="GeneTree" id="ENSGT01030000234530"/>
<evidence type="ECO:0000256" key="6">
    <source>
        <dbReference type="ARBA" id="ARBA00023157"/>
    </source>
</evidence>
<dbReference type="GO" id="GO:0009617">
    <property type="term" value="P:response to bacterium"/>
    <property type="evidence" value="ECO:0007669"/>
    <property type="project" value="TreeGrafter"/>
</dbReference>
<dbReference type="SUPFAM" id="SSF48726">
    <property type="entry name" value="Immunoglobulin"/>
    <property type="match status" value="2"/>
</dbReference>
<evidence type="ECO:0000256" key="10">
    <source>
        <dbReference type="SAM" id="SignalP"/>
    </source>
</evidence>
<evidence type="ECO:0000256" key="4">
    <source>
        <dbReference type="ARBA" id="ARBA00022859"/>
    </source>
</evidence>
<feature type="domain" description="Ig-like" evidence="11">
    <location>
        <begin position="135"/>
        <end position="243"/>
    </location>
</feature>
<keyword evidence="2" id="KW-1003">Cell membrane</keyword>
<dbReference type="SMART" id="SM00406">
    <property type="entry name" value="IGv"/>
    <property type="match status" value="2"/>
</dbReference>
<evidence type="ECO:0000313" key="12">
    <source>
        <dbReference type="Ensembl" id="ENSDLAP00005037769.2"/>
    </source>
</evidence>
<evidence type="ECO:0000256" key="2">
    <source>
        <dbReference type="ARBA" id="ARBA00022475"/>
    </source>
</evidence>
<feature type="domain" description="Ig-like" evidence="11">
    <location>
        <begin position="23"/>
        <end position="111"/>
    </location>
</feature>
<dbReference type="PANTHER" id="PTHR19433">
    <property type="entry name" value="T-CELL RECEPTOR ALPHA CHAIN V REGION-RELATED"/>
    <property type="match status" value="1"/>
</dbReference>
<dbReference type="InterPro" id="IPR052051">
    <property type="entry name" value="TCR_complex_component"/>
</dbReference>
<feature type="transmembrane region" description="Helical" evidence="9">
    <location>
        <begin position="252"/>
        <end position="274"/>
    </location>
</feature>
<protein>
    <recommendedName>
        <fullName evidence="11">Ig-like domain-containing protein</fullName>
    </recommendedName>
</protein>
<feature type="chain" id="PRO_5035755861" description="Ig-like domain-containing protein" evidence="10">
    <location>
        <begin position="20"/>
        <end position="348"/>
    </location>
</feature>
<evidence type="ECO:0000256" key="3">
    <source>
        <dbReference type="ARBA" id="ARBA00022729"/>
    </source>
</evidence>
<keyword evidence="7" id="KW-0325">Glycoprotein</keyword>
<dbReference type="Proteomes" id="UP000694389">
    <property type="component" value="Unassembled WGS sequence"/>
</dbReference>
<dbReference type="Ensembl" id="ENSDLAT00005040313.2">
    <property type="protein sequence ID" value="ENSDLAP00005037769.2"/>
    <property type="gene ID" value="ENSDLAG00005016849.2"/>
</dbReference>
<evidence type="ECO:0000256" key="8">
    <source>
        <dbReference type="SAM" id="MobiDB-lite"/>
    </source>
</evidence>
<keyword evidence="4" id="KW-0391">Immunity</keyword>
<dbReference type="Pfam" id="PF07686">
    <property type="entry name" value="V-set"/>
    <property type="match status" value="2"/>
</dbReference>
<keyword evidence="9" id="KW-1133">Transmembrane helix</keyword>
<dbReference type="SMART" id="SM00409">
    <property type="entry name" value="IG"/>
    <property type="match status" value="2"/>
</dbReference>
<keyword evidence="6" id="KW-1015">Disulfide bond</keyword>
<dbReference type="OMA" id="VITCEKI"/>
<sequence length="348" mass="39064">MMARLAALILLCAVYLIHTAEVPQQISLTVVELGGITTFQCPASENQSKFFHWYRQSVGYMVQTVAAVILGKITFSEPFTDSRFTVTKVDTHYFLTIRNVTKEDEATYFCQNGSPYSQSFVNGIFLAVNDRNQQKSVNVKQHPETASVQPGHSVTLQCSLLLRKKETRVQCPRKHNVYWFKAGSGQSHPDVIYTHKNSSDEQEERSCVYSLSKTIRNSSDTGTYYCAVVSCGEILFSKGTQVETKRPELDPVVLVLGVLLACCATVIVVLTFYVKRRVCEHCKGTKNGAHHPRHGKSTMDQSNDLDDEVAANYAALDFSARKMKRGKNKRESPQECVYSVVRADNHNQ</sequence>
<reference evidence="12" key="2">
    <citation type="submission" date="2025-09" db="UniProtKB">
        <authorList>
            <consortium name="Ensembl"/>
        </authorList>
    </citation>
    <scope>IDENTIFICATION</scope>
</reference>
<dbReference type="InterPro" id="IPR036179">
    <property type="entry name" value="Ig-like_dom_sf"/>
</dbReference>
<keyword evidence="13" id="KW-1185">Reference proteome</keyword>
<dbReference type="InterPro" id="IPR013783">
    <property type="entry name" value="Ig-like_fold"/>
</dbReference>
<reference evidence="12" key="1">
    <citation type="submission" date="2025-08" db="UniProtKB">
        <authorList>
            <consortium name="Ensembl"/>
        </authorList>
    </citation>
    <scope>IDENTIFICATION</scope>
</reference>
<evidence type="ECO:0000256" key="5">
    <source>
        <dbReference type="ARBA" id="ARBA00023136"/>
    </source>
</evidence>
<dbReference type="GO" id="GO:0005886">
    <property type="term" value="C:plasma membrane"/>
    <property type="evidence" value="ECO:0007669"/>
    <property type="project" value="UniProtKB-SubCell"/>
</dbReference>
<feature type="region of interest" description="Disordered" evidence="8">
    <location>
        <begin position="323"/>
        <end position="348"/>
    </location>
</feature>
<feature type="signal peptide" evidence="10">
    <location>
        <begin position="1"/>
        <end position="19"/>
    </location>
</feature>
<dbReference type="CDD" id="cd00099">
    <property type="entry name" value="IgV"/>
    <property type="match status" value="2"/>
</dbReference>
<dbReference type="AlphaFoldDB" id="A0A8C4H6F3"/>
<comment type="subcellular location">
    <subcellularLocation>
        <location evidence="1">Cell membrane</location>
    </subcellularLocation>
</comment>
<proteinExistence type="predicted"/>
<evidence type="ECO:0000313" key="13">
    <source>
        <dbReference type="Proteomes" id="UP000694389"/>
    </source>
</evidence>
<dbReference type="InterPro" id="IPR003599">
    <property type="entry name" value="Ig_sub"/>
</dbReference>
<keyword evidence="9" id="KW-0812">Transmembrane</keyword>
<dbReference type="PANTHER" id="PTHR19433:SF111">
    <property type="entry name" value="T CELL RECEPTOR ALPHA VARIABLE 4"/>
    <property type="match status" value="1"/>
</dbReference>